<gene>
    <name evidence="1" type="ORF">NBRC3188_2932</name>
</gene>
<comment type="caution">
    <text evidence="1">The sequence shown here is derived from an EMBL/GenBank/DDBJ whole genome shotgun (WGS) entry which is preliminary data.</text>
</comment>
<protein>
    <submittedName>
        <fullName evidence="1">Uncharacterized protein</fullName>
    </submittedName>
</protein>
<accession>A0A401WY78</accession>
<name>A0A401WY78_ACEPA</name>
<proteinExistence type="predicted"/>
<dbReference type="GeneID" id="66349903"/>
<dbReference type="AlphaFoldDB" id="A0A401WY78"/>
<sequence length="60" mass="6805">MTQWKPSCSREEQVEMLAELLADQENITPPTIDDLQLAEAIISDVEKRVLKDHSQTGHSQ</sequence>
<evidence type="ECO:0000313" key="2">
    <source>
        <dbReference type="Proteomes" id="UP000287300"/>
    </source>
</evidence>
<dbReference type="EMBL" id="BDES01000078">
    <property type="protein sequence ID" value="GCD54235.1"/>
    <property type="molecule type" value="Genomic_DNA"/>
</dbReference>
<dbReference type="Proteomes" id="UP000287300">
    <property type="component" value="Unassembled WGS sequence"/>
</dbReference>
<reference evidence="1 2" key="1">
    <citation type="submission" date="2016-06" db="EMBL/GenBank/DDBJ databases">
        <title>Acetobacter pasteurianus NBRC 3188 whole genome sequencing project.</title>
        <authorList>
            <person name="Matsutani M."/>
            <person name="Shiwa Y."/>
            <person name="Okamoto-Kainuma A."/>
            <person name="Ishikawa M."/>
            <person name="Koizumi Y."/>
            <person name="Yoshikawa H."/>
            <person name="Yakushi T."/>
            <person name="Matsushita K."/>
        </authorList>
    </citation>
    <scope>NUCLEOTIDE SEQUENCE [LARGE SCALE GENOMIC DNA]</scope>
    <source>
        <strain evidence="1 2">NBRC 3188</strain>
    </source>
</reference>
<dbReference type="RefSeq" id="WP_124296532.1">
    <property type="nucleotide sequence ID" value="NZ_BDES01000078.1"/>
</dbReference>
<evidence type="ECO:0000313" key="1">
    <source>
        <dbReference type="EMBL" id="GCD54235.1"/>
    </source>
</evidence>
<organism evidence="1 2">
    <name type="scientific">Acetobacter pasteurianus NBRC 3188</name>
    <dbReference type="NCBI Taxonomy" id="1226663"/>
    <lineage>
        <taxon>Bacteria</taxon>
        <taxon>Pseudomonadati</taxon>
        <taxon>Pseudomonadota</taxon>
        <taxon>Alphaproteobacteria</taxon>
        <taxon>Acetobacterales</taxon>
        <taxon>Acetobacteraceae</taxon>
        <taxon>Acetobacter</taxon>
    </lineage>
</organism>